<accession>A0AAD9X782</accession>
<proteinExistence type="predicted"/>
<evidence type="ECO:0000259" key="1">
    <source>
        <dbReference type="Pfam" id="PF00078"/>
    </source>
</evidence>
<sequence length="94" mass="10670">MDSVIGPSQMAFVKGRQITDSFVITEEIIDSWKKNGRGGLLVKLDFEKAYDSIDHDFVIETLERMGFGLRWCNWIKWCISSPSLSVLLNGCPTK</sequence>
<dbReference type="Pfam" id="PF00078">
    <property type="entry name" value="RVT_1"/>
    <property type="match status" value="1"/>
</dbReference>
<dbReference type="SUPFAM" id="SSF56672">
    <property type="entry name" value="DNA/RNA polymerases"/>
    <property type="match status" value="1"/>
</dbReference>
<dbReference type="InterPro" id="IPR043502">
    <property type="entry name" value="DNA/RNA_pol_sf"/>
</dbReference>
<name>A0AAD9X782_9ROSI</name>
<dbReference type="EMBL" id="JANJYI010000004">
    <property type="protein sequence ID" value="KAK2654080.1"/>
    <property type="molecule type" value="Genomic_DNA"/>
</dbReference>
<dbReference type="PANTHER" id="PTHR19446">
    <property type="entry name" value="REVERSE TRANSCRIPTASES"/>
    <property type="match status" value="1"/>
</dbReference>
<feature type="domain" description="Reverse transcriptase" evidence="1">
    <location>
        <begin position="4"/>
        <end position="79"/>
    </location>
</feature>
<comment type="caution">
    <text evidence="2">The sequence shown here is derived from an EMBL/GenBank/DDBJ whole genome shotgun (WGS) entry which is preliminary data.</text>
</comment>
<keyword evidence="3" id="KW-1185">Reference proteome</keyword>
<evidence type="ECO:0000313" key="3">
    <source>
        <dbReference type="Proteomes" id="UP001280121"/>
    </source>
</evidence>
<protein>
    <recommendedName>
        <fullName evidence="1">Reverse transcriptase domain-containing protein</fullName>
    </recommendedName>
</protein>
<dbReference type="AlphaFoldDB" id="A0AAD9X782"/>
<dbReference type="InterPro" id="IPR000477">
    <property type="entry name" value="RT_dom"/>
</dbReference>
<dbReference type="Proteomes" id="UP001280121">
    <property type="component" value="Unassembled WGS sequence"/>
</dbReference>
<gene>
    <name evidence="2" type="ORF">Ddye_013936</name>
</gene>
<organism evidence="2 3">
    <name type="scientific">Dipteronia dyeriana</name>
    <dbReference type="NCBI Taxonomy" id="168575"/>
    <lineage>
        <taxon>Eukaryota</taxon>
        <taxon>Viridiplantae</taxon>
        <taxon>Streptophyta</taxon>
        <taxon>Embryophyta</taxon>
        <taxon>Tracheophyta</taxon>
        <taxon>Spermatophyta</taxon>
        <taxon>Magnoliopsida</taxon>
        <taxon>eudicotyledons</taxon>
        <taxon>Gunneridae</taxon>
        <taxon>Pentapetalae</taxon>
        <taxon>rosids</taxon>
        <taxon>malvids</taxon>
        <taxon>Sapindales</taxon>
        <taxon>Sapindaceae</taxon>
        <taxon>Hippocastanoideae</taxon>
        <taxon>Acereae</taxon>
        <taxon>Dipteronia</taxon>
    </lineage>
</organism>
<reference evidence="2" key="1">
    <citation type="journal article" date="2023" name="Plant J.">
        <title>Genome sequences and population genomics provide insights into the demographic history, inbreeding, and mutation load of two 'living fossil' tree species of Dipteronia.</title>
        <authorList>
            <person name="Feng Y."/>
            <person name="Comes H.P."/>
            <person name="Chen J."/>
            <person name="Zhu S."/>
            <person name="Lu R."/>
            <person name="Zhang X."/>
            <person name="Li P."/>
            <person name="Qiu J."/>
            <person name="Olsen K.M."/>
            <person name="Qiu Y."/>
        </authorList>
    </citation>
    <scope>NUCLEOTIDE SEQUENCE</scope>
    <source>
        <strain evidence="2">KIB01</strain>
    </source>
</reference>
<evidence type="ECO:0000313" key="2">
    <source>
        <dbReference type="EMBL" id="KAK2654080.1"/>
    </source>
</evidence>